<keyword evidence="5" id="KW-0325">Glycoprotein</keyword>
<dbReference type="Pfam" id="PF09172">
    <property type="entry name" value="Vit_open_b-sht"/>
    <property type="match status" value="1"/>
</dbReference>
<dbReference type="InterPro" id="IPR001747">
    <property type="entry name" value="Vitellogenin_N"/>
</dbReference>
<dbReference type="Gene3D" id="2.20.80.10">
    <property type="entry name" value="Lipovitellin-phosvitin complex, chain A, domain 4"/>
    <property type="match status" value="1"/>
</dbReference>
<keyword evidence="9" id="KW-1185">Reference proteome</keyword>
<comment type="caution">
    <text evidence="6">Lacks conserved residue(s) required for the propagation of feature annotation.</text>
</comment>
<dbReference type="InterPro" id="IPR015819">
    <property type="entry name" value="Lipid_transp_b-sht_shell"/>
</dbReference>
<dbReference type="GO" id="GO:0071391">
    <property type="term" value="P:cellular response to estrogen stimulus"/>
    <property type="evidence" value="ECO:0007669"/>
    <property type="project" value="TreeGrafter"/>
</dbReference>
<dbReference type="PANTHER" id="PTHR23345:SF29">
    <property type="entry name" value="VITELLOGENIN 3, PHOSVITINLESS"/>
    <property type="match status" value="1"/>
</dbReference>
<evidence type="ECO:0000256" key="5">
    <source>
        <dbReference type="ARBA" id="ARBA00023180"/>
    </source>
</evidence>
<dbReference type="Gene3D" id="2.20.90.10">
    <property type="entry name" value="Vitellinogen, beta-sheet shell domain"/>
    <property type="match status" value="1"/>
</dbReference>
<dbReference type="Pfam" id="PF01347">
    <property type="entry name" value="Vitellogenin_N"/>
    <property type="match status" value="1"/>
</dbReference>
<dbReference type="SMART" id="SM01169">
    <property type="entry name" value="DUF1943"/>
    <property type="match status" value="1"/>
</dbReference>
<dbReference type="InterPro" id="IPR015817">
    <property type="entry name" value="Vitellinogen_open_b-sht_sub1"/>
</dbReference>
<keyword evidence="1" id="KW-0597">Phosphoprotein</keyword>
<dbReference type="Ensembl" id="ENSPKIT00000029027.1">
    <property type="protein sequence ID" value="ENSPKIP00000005034.1"/>
    <property type="gene ID" value="ENSPKIG00000020209.1"/>
</dbReference>
<dbReference type="SUPFAM" id="SSF56968">
    <property type="entry name" value="Lipovitellin-phosvitin complex, beta-sheet shell regions"/>
    <property type="match status" value="3"/>
</dbReference>
<evidence type="ECO:0000256" key="4">
    <source>
        <dbReference type="ARBA" id="ARBA00023157"/>
    </source>
</evidence>
<dbReference type="GO" id="GO:0005319">
    <property type="term" value="F:lipid transporter activity"/>
    <property type="evidence" value="ECO:0007669"/>
    <property type="project" value="InterPro"/>
</dbReference>
<feature type="domain" description="Vitellogenin" evidence="7">
    <location>
        <begin position="24"/>
        <end position="662"/>
    </location>
</feature>
<feature type="disulfide bond" evidence="6">
    <location>
        <begin position="162"/>
        <end position="188"/>
    </location>
</feature>
<organism evidence="8 9">
    <name type="scientific">Paramormyrops kingsleyae</name>
    <dbReference type="NCBI Taxonomy" id="1676925"/>
    <lineage>
        <taxon>Eukaryota</taxon>
        <taxon>Metazoa</taxon>
        <taxon>Chordata</taxon>
        <taxon>Craniata</taxon>
        <taxon>Vertebrata</taxon>
        <taxon>Euteleostomi</taxon>
        <taxon>Actinopterygii</taxon>
        <taxon>Neopterygii</taxon>
        <taxon>Teleostei</taxon>
        <taxon>Osteoglossocephala</taxon>
        <taxon>Osteoglossomorpha</taxon>
        <taxon>Osteoglossiformes</taxon>
        <taxon>Mormyridae</taxon>
        <taxon>Paramormyrops</taxon>
    </lineage>
</organism>
<dbReference type="InterPro" id="IPR015255">
    <property type="entry name" value="Vitellinogen_open_b-sht"/>
</dbReference>
<protein>
    <submittedName>
        <fullName evidence="8">Vitellogenin 3, phosvitinless</fullName>
    </submittedName>
</protein>
<dbReference type="InterPro" id="IPR011030">
    <property type="entry name" value="Lipovitellin_superhlx_dom"/>
</dbReference>
<evidence type="ECO:0000256" key="3">
    <source>
        <dbReference type="ARBA" id="ARBA00022761"/>
    </source>
</evidence>
<dbReference type="SMART" id="SM01170">
    <property type="entry name" value="DUF1944"/>
    <property type="match status" value="1"/>
</dbReference>
<dbReference type="GeneTree" id="ENSGT00530000064273"/>
<dbReference type="GO" id="GO:0045735">
    <property type="term" value="F:nutrient reservoir activity"/>
    <property type="evidence" value="ECO:0007669"/>
    <property type="project" value="UniProtKB-KW"/>
</dbReference>
<evidence type="ECO:0000313" key="9">
    <source>
        <dbReference type="Proteomes" id="UP000261540"/>
    </source>
</evidence>
<evidence type="ECO:0000259" key="7">
    <source>
        <dbReference type="PROSITE" id="PS51211"/>
    </source>
</evidence>
<evidence type="ECO:0000256" key="6">
    <source>
        <dbReference type="PROSITE-ProRule" id="PRU00557"/>
    </source>
</evidence>
<dbReference type="Gene3D" id="1.25.10.20">
    <property type="entry name" value="Vitellinogen, superhelical"/>
    <property type="match status" value="1"/>
</dbReference>
<dbReference type="PROSITE" id="PS51211">
    <property type="entry name" value="VITELLOGENIN"/>
    <property type="match status" value="1"/>
</dbReference>
<dbReference type="Gene3D" id="2.20.50.20">
    <property type="entry name" value="Lipovitellin. Chain A, domain 3"/>
    <property type="match status" value="1"/>
</dbReference>
<evidence type="ECO:0000256" key="1">
    <source>
        <dbReference type="ARBA" id="ARBA00022553"/>
    </source>
</evidence>
<dbReference type="InterPro" id="IPR015816">
    <property type="entry name" value="Vitellinogen_b-sht_N"/>
</dbReference>
<dbReference type="SMART" id="SM00638">
    <property type="entry name" value="LPD_N"/>
    <property type="match status" value="1"/>
</dbReference>
<name>A0A3B3QGW9_9TELE</name>
<sequence>SELNNVSNSPSISACQSINYVPDLNPKKAYEYKYVGVMTIGRDRPDLAESGVRIQCSLKITGVSDQTFLLQINDLTFDEFNGIPGKSSFVTSPKLTQRVAAELTQPVMFEYVRGQVGDLQAPVEVSHSVLNIVRGILGFLQVTVKTTQNIYELEELGIHGICQSNYAIEEDLNSKELHVTRIVDIKNCREKAAVYKGMALALENNDCKERGDNTVEIVQYKYNVRPTEDGGLITKVYAEENQLFSPFNVKGGNSKLLATQEVFLIGVTDSVGNVTPSPMQNRGNQIYKFGTELNQIPLQLNKNTDPMAKISELIEHIVAANIKQVDNSRTADILQLYQLLRLVTLDNMETLWNKYLGNSEHRRWLLDVIAEVSDARVIRFLINRFQRGDLSVNEATQAVLLTFNHLEANSETVEMCKEFLIMPFSRSSDLLWSTVLLSYGSVVYRYCGTVDPCPLIAVQPLLDLATDSLSRNDEADLIRSLKAIGNAGHLSSVKTIMKFLPGVSPTVVSVSTRAQRAAVQALRHLAVRDVHRVQEITLNLFMQRNLSSEVRMQACLILFDTKPPLALVSMIASFLLEESNLQVASFSYSLIHGLARSQTPDNHILSIACNVAIKILKPKLGHLSYHYSKALHFDWFNDDFLIGKSSDIYIFKNVNSYFPSTLISKWKAYFIGRILETIEVTAILVYLTTSILTEKQNTSLMEAVLKMVRWKQPLISAFARVFGQEVFHADLNKDVIQSVMQAISPKAGKESPVWNMIENIQNGVAWHWTKPYLIFETRYIRATMTGLPIEISKYYLSVTGSTVNAKSTISPPPTDNLGQLLNADILFETDGNVRSAKDLFVFHGINTDVVQSGAESISKCLLNIPWKFSIKMNVKSMKFQLDTPPWKTRTEIFYNVYAVSRNIEDPAEAKMTPMMGDHMEFEENPQTLKNTTGESDHLQTKICAKAPSYATAMCMEMEAERAHYLSEYPLYYVLGYTRCAFTLEPVNGKNKVRTKCQYNILHFQISMKLMHCIMFSNVIQNVIVTVVLLYLQSLGSIPDPVLIMTALAVSGNDKPEGYETTVYLTQAAEKDEIQLLVSQIGEEANWRLCVDADVDRTNNKSKMQLQWGAECQTYKINVEAETSHLPGSNPSVNATVNWEEVPEYMQEIGKRVGEYIPGVALLQRFSQTHEKNPEKQISALVTLATSESIDMRMEIPELTVYQKEIPLPFQFFPFESNQQDEGPSISSSVRLLEIQGKFAVQLHIYIFVCLV</sequence>
<dbReference type="STRING" id="1676925.ENSPKIP00000005034"/>
<accession>A0A3B3QGW9</accession>
<dbReference type="GO" id="GO:0032355">
    <property type="term" value="P:response to estradiol"/>
    <property type="evidence" value="ECO:0007669"/>
    <property type="project" value="TreeGrafter"/>
</dbReference>
<reference evidence="8" key="2">
    <citation type="submission" date="2025-09" db="UniProtKB">
        <authorList>
            <consortium name="Ensembl"/>
        </authorList>
    </citation>
    <scope>IDENTIFICATION</scope>
</reference>
<proteinExistence type="predicted"/>
<dbReference type="Proteomes" id="UP000261540">
    <property type="component" value="Unplaced"/>
</dbReference>
<dbReference type="Pfam" id="PF09175">
    <property type="entry name" value="Vit_b-sht_shell"/>
    <property type="match status" value="1"/>
</dbReference>
<dbReference type="PANTHER" id="PTHR23345">
    <property type="entry name" value="VITELLOGENIN-RELATED"/>
    <property type="match status" value="1"/>
</dbReference>
<dbReference type="AlphaFoldDB" id="A0A3B3QGW9"/>
<dbReference type="SUPFAM" id="SSF48431">
    <property type="entry name" value="Lipovitellin-phosvitin complex, superhelical domain"/>
    <property type="match status" value="1"/>
</dbReference>
<dbReference type="InterPro" id="IPR015258">
    <property type="entry name" value="Vitellinogen_b-sht_shell"/>
</dbReference>
<dbReference type="Gene3D" id="2.30.230.10">
    <property type="entry name" value="Lipovitellin, beta-sheet shell regions, chain A"/>
    <property type="match status" value="1"/>
</dbReference>
<dbReference type="InterPro" id="IPR037088">
    <property type="entry name" value="Vitellinogen_b-sht_shell_sf"/>
</dbReference>
<dbReference type="InterPro" id="IPR050733">
    <property type="entry name" value="Vitellogenin/Apolipophorin"/>
</dbReference>
<keyword evidence="3" id="KW-0758">Storage protein</keyword>
<reference evidence="8" key="1">
    <citation type="submission" date="2025-08" db="UniProtKB">
        <authorList>
            <consortium name="Ensembl"/>
        </authorList>
    </citation>
    <scope>IDENTIFICATION</scope>
</reference>
<evidence type="ECO:0000313" key="8">
    <source>
        <dbReference type="Ensembl" id="ENSPKIP00000005034.1"/>
    </source>
</evidence>
<evidence type="ECO:0000256" key="2">
    <source>
        <dbReference type="ARBA" id="ARBA00022729"/>
    </source>
</evidence>
<keyword evidence="4 6" id="KW-1015">Disulfide bond</keyword>
<keyword evidence="2" id="KW-0732">Signal</keyword>